<dbReference type="Gramene" id="TVU46838">
    <property type="protein sequence ID" value="TVU46838"/>
    <property type="gene ID" value="EJB05_06409"/>
</dbReference>
<sequence length="174" mass="18810">MFVVSGSGPNLRSSCFPHRKGPHQGRYRRPYGSLTSLDREEEARRESLPGVNFKQMGGLILARESNEEGKVQMPSPQINPDATAGISNAASLALTLFQANTTTLPMTMSIAKLAPTRNGMAMAVGSGTNLPYWVGRTSLSTLVSTAKVKNPTDRDRQCLGSAEKPCTPRMAMLR</sequence>
<feature type="compositionally biased region" description="Basic residues" evidence="1">
    <location>
        <begin position="17"/>
        <end position="29"/>
    </location>
</feature>
<comment type="caution">
    <text evidence="2">The sequence shown here is derived from an EMBL/GenBank/DDBJ whole genome shotgun (WGS) entry which is preliminary data.</text>
</comment>
<name>A0A5J9WF54_9POAL</name>
<organism evidence="2 3">
    <name type="scientific">Eragrostis curvula</name>
    <name type="common">weeping love grass</name>
    <dbReference type="NCBI Taxonomy" id="38414"/>
    <lineage>
        <taxon>Eukaryota</taxon>
        <taxon>Viridiplantae</taxon>
        <taxon>Streptophyta</taxon>
        <taxon>Embryophyta</taxon>
        <taxon>Tracheophyta</taxon>
        <taxon>Spermatophyta</taxon>
        <taxon>Magnoliopsida</taxon>
        <taxon>Liliopsida</taxon>
        <taxon>Poales</taxon>
        <taxon>Poaceae</taxon>
        <taxon>PACMAD clade</taxon>
        <taxon>Chloridoideae</taxon>
        <taxon>Eragrostideae</taxon>
        <taxon>Eragrostidinae</taxon>
        <taxon>Eragrostis</taxon>
    </lineage>
</organism>
<proteinExistence type="predicted"/>
<feature type="region of interest" description="Disordered" evidence="1">
    <location>
        <begin position="13"/>
        <end position="47"/>
    </location>
</feature>
<evidence type="ECO:0000313" key="3">
    <source>
        <dbReference type="Proteomes" id="UP000324897"/>
    </source>
</evidence>
<gene>
    <name evidence="2" type="ORF">EJB05_06409</name>
</gene>
<feature type="compositionally biased region" description="Basic and acidic residues" evidence="1">
    <location>
        <begin position="37"/>
        <end position="47"/>
    </location>
</feature>
<evidence type="ECO:0000313" key="2">
    <source>
        <dbReference type="EMBL" id="TVU46838.1"/>
    </source>
</evidence>
<protein>
    <submittedName>
        <fullName evidence="2">Uncharacterized protein</fullName>
    </submittedName>
</protein>
<reference evidence="2 3" key="1">
    <citation type="journal article" date="2019" name="Sci. Rep.">
        <title>A high-quality genome of Eragrostis curvula grass provides insights into Poaceae evolution and supports new strategies to enhance forage quality.</title>
        <authorList>
            <person name="Carballo J."/>
            <person name="Santos B.A.C.M."/>
            <person name="Zappacosta D."/>
            <person name="Garbus I."/>
            <person name="Selva J.P."/>
            <person name="Gallo C.A."/>
            <person name="Diaz A."/>
            <person name="Albertini E."/>
            <person name="Caccamo M."/>
            <person name="Echenique V."/>
        </authorList>
    </citation>
    <scope>NUCLEOTIDE SEQUENCE [LARGE SCALE GENOMIC DNA]</scope>
    <source>
        <strain evidence="3">cv. Victoria</strain>
        <tissue evidence="2">Leaf</tissue>
    </source>
</reference>
<keyword evidence="3" id="KW-1185">Reference proteome</keyword>
<dbReference type="AlphaFoldDB" id="A0A5J9WF54"/>
<feature type="non-terminal residue" evidence="2">
    <location>
        <position position="1"/>
    </location>
</feature>
<evidence type="ECO:0000256" key="1">
    <source>
        <dbReference type="SAM" id="MobiDB-lite"/>
    </source>
</evidence>
<dbReference type="EMBL" id="RWGY01000004">
    <property type="protein sequence ID" value="TVU46838.1"/>
    <property type="molecule type" value="Genomic_DNA"/>
</dbReference>
<dbReference type="Proteomes" id="UP000324897">
    <property type="component" value="Chromosome 5"/>
</dbReference>
<dbReference type="OrthoDB" id="1984447at2759"/>
<accession>A0A5J9WF54</accession>